<evidence type="ECO:0000256" key="1">
    <source>
        <dbReference type="SAM" id="MobiDB-lite"/>
    </source>
</evidence>
<gene>
    <name evidence="3" type="ORF">LARSCL_LOCUS1437</name>
</gene>
<comment type="caution">
    <text evidence="3">The sequence shown here is derived from an EMBL/GenBank/DDBJ whole genome shotgun (WGS) entry which is preliminary data.</text>
</comment>
<dbReference type="AlphaFoldDB" id="A0AAV1YWT3"/>
<name>A0AAV1YWT3_9ARAC</name>
<keyword evidence="4" id="KW-1185">Reference proteome</keyword>
<feature type="chain" id="PRO_5043561756" evidence="2">
    <location>
        <begin position="26"/>
        <end position="194"/>
    </location>
</feature>
<protein>
    <submittedName>
        <fullName evidence="3">Uncharacterized protein</fullName>
    </submittedName>
</protein>
<dbReference type="EMBL" id="CAXIEN010000008">
    <property type="protein sequence ID" value="CAL1263314.1"/>
    <property type="molecule type" value="Genomic_DNA"/>
</dbReference>
<feature type="compositionally biased region" description="Basic residues" evidence="1">
    <location>
        <begin position="117"/>
        <end position="133"/>
    </location>
</feature>
<feature type="region of interest" description="Disordered" evidence="1">
    <location>
        <begin position="117"/>
        <end position="136"/>
    </location>
</feature>
<evidence type="ECO:0000313" key="4">
    <source>
        <dbReference type="Proteomes" id="UP001497382"/>
    </source>
</evidence>
<accession>A0AAV1YWT3</accession>
<organism evidence="3 4">
    <name type="scientific">Larinioides sclopetarius</name>
    <dbReference type="NCBI Taxonomy" id="280406"/>
    <lineage>
        <taxon>Eukaryota</taxon>
        <taxon>Metazoa</taxon>
        <taxon>Ecdysozoa</taxon>
        <taxon>Arthropoda</taxon>
        <taxon>Chelicerata</taxon>
        <taxon>Arachnida</taxon>
        <taxon>Araneae</taxon>
        <taxon>Araneomorphae</taxon>
        <taxon>Entelegynae</taxon>
        <taxon>Araneoidea</taxon>
        <taxon>Araneidae</taxon>
        <taxon>Larinioides</taxon>
    </lineage>
</organism>
<reference evidence="3 4" key="1">
    <citation type="submission" date="2024-04" db="EMBL/GenBank/DDBJ databases">
        <authorList>
            <person name="Rising A."/>
            <person name="Reimegard J."/>
            <person name="Sonavane S."/>
            <person name="Akerstrom W."/>
            <person name="Nylinder S."/>
            <person name="Hedman E."/>
            <person name="Kallberg Y."/>
        </authorList>
    </citation>
    <scope>NUCLEOTIDE SEQUENCE [LARGE SCALE GENOMIC DNA]</scope>
</reference>
<sequence length="194" mass="21958">MVSLQLVILCISIALFGLTLPESEAKSYSFTIPPGEDISDLDLSKLNLGSLNLNDVDASKIKLKQYSIPGTAQTHHYKLPGHNVTHTYHYSKPGKTNVHHHRYRKPGHTNVHTHRYKKPGHSVTHTHKYKKPGKTNTHTYHYKTEKPVTGVYYIINVIYNYFAVGGRLTGVPPIDLLLLRYYVAQGPKNFCPNN</sequence>
<evidence type="ECO:0000313" key="3">
    <source>
        <dbReference type="EMBL" id="CAL1263314.1"/>
    </source>
</evidence>
<feature type="signal peptide" evidence="2">
    <location>
        <begin position="1"/>
        <end position="25"/>
    </location>
</feature>
<proteinExistence type="predicted"/>
<dbReference type="Proteomes" id="UP001497382">
    <property type="component" value="Unassembled WGS sequence"/>
</dbReference>
<keyword evidence="2" id="KW-0732">Signal</keyword>
<evidence type="ECO:0000256" key="2">
    <source>
        <dbReference type="SAM" id="SignalP"/>
    </source>
</evidence>